<dbReference type="AlphaFoldDB" id="A0A2N1MV46"/>
<organism evidence="1 2">
    <name type="scientific">Rhizophagus irregularis</name>
    <dbReference type="NCBI Taxonomy" id="588596"/>
    <lineage>
        <taxon>Eukaryota</taxon>
        <taxon>Fungi</taxon>
        <taxon>Fungi incertae sedis</taxon>
        <taxon>Mucoromycota</taxon>
        <taxon>Glomeromycotina</taxon>
        <taxon>Glomeromycetes</taxon>
        <taxon>Glomerales</taxon>
        <taxon>Glomeraceae</taxon>
        <taxon>Rhizophagus</taxon>
    </lineage>
</organism>
<gene>
    <name evidence="1" type="ORF">RhiirC2_786092</name>
</gene>
<name>A0A2N1MV46_9GLOM</name>
<dbReference type="VEuPathDB" id="FungiDB:RhiirA1_466300"/>
<reference evidence="1 2" key="2">
    <citation type="submission" date="2017-10" db="EMBL/GenBank/DDBJ databases">
        <title>Extensive intraspecific genome diversity in a model arbuscular mycorrhizal fungus.</title>
        <authorList>
            <person name="Chen E.C.H."/>
            <person name="Morin E."/>
            <person name="Baudet D."/>
            <person name="Noel J."/>
            <person name="Ndikumana S."/>
            <person name="Charron P."/>
            <person name="St-Onge C."/>
            <person name="Giorgi J."/>
            <person name="Grigoriev I.V."/>
            <person name="Roux C."/>
            <person name="Martin F.M."/>
            <person name="Corradi N."/>
        </authorList>
    </citation>
    <scope>NUCLEOTIDE SEQUENCE [LARGE SCALE GENOMIC DNA]</scope>
    <source>
        <strain evidence="1 2">C2</strain>
    </source>
</reference>
<proteinExistence type="predicted"/>
<dbReference type="Proteomes" id="UP000233469">
    <property type="component" value="Unassembled WGS sequence"/>
</dbReference>
<dbReference type="EMBL" id="LLXL01001254">
    <property type="protein sequence ID" value="PKK65487.1"/>
    <property type="molecule type" value="Genomic_DNA"/>
</dbReference>
<evidence type="ECO:0000313" key="1">
    <source>
        <dbReference type="EMBL" id="PKK65487.1"/>
    </source>
</evidence>
<protein>
    <submittedName>
        <fullName evidence="1">Uncharacterized protein</fullName>
    </submittedName>
</protein>
<dbReference type="VEuPathDB" id="FungiDB:FUN_008382"/>
<accession>A0A2N1MV46</accession>
<evidence type="ECO:0000313" key="2">
    <source>
        <dbReference type="Proteomes" id="UP000233469"/>
    </source>
</evidence>
<reference evidence="1 2" key="1">
    <citation type="submission" date="2016-04" db="EMBL/GenBank/DDBJ databases">
        <title>Genome analyses suggest a sexual origin of heterokaryosis in a supposedly ancient asexual fungus.</title>
        <authorList>
            <person name="Ropars J."/>
            <person name="Sedzielewska K."/>
            <person name="Noel J."/>
            <person name="Charron P."/>
            <person name="Farinelli L."/>
            <person name="Marton T."/>
            <person name="Kruger M."/>
            <person name="Pelin A."/>
            <person name="Brachmann A."/>
            <person name="Corradi N."/>
        </authorList>
    </citation>
    <scope>NUCLEOTIDE SEQUENCE [LARGE SCALE GENOMIC DNA]</scope>
    <source>
        <strain evidence="1 2">C2</strain>
    </source>
</reference>
<comment type="caution">
    <text evidence="1">The sequence shown here is derived from an EMBL/GenBank/DDBJ whole genome shotgun (WGS) entry which is preliminary data.</text>
</comment>
<sequence>MDLDKIKYISLYSANSILEFTNTQFREIIDYVKTNDNNLTNLKKEDFCDDKVVIAKFTSSSKNFDYYNIANKISYPLCSLDYDDEKSIESKYKAGSYFIKCE</sequence>